<dbReference type="Gene3D" id="3.40.50.720">
    <property type="entry name" value="NAD(P)-binding Rossmann-like Domain"/>
    <property type="match status" value="1"/>
</dbReference>
<dbReference type="OrthoDB" id="1933717at2759"/>
<reference evidence="1" key="1">
    <citation type="journal article" date="2020" name="Stud. Mycol.">
        <title>101 Dothideomycetes genomes: a test case for predicting lifestyles and emergence of pathogens.</title>
        <authorList>
            <person name="Haridas S."/>
            <person name="Albert R."/>
            <person name="Binder M."/>
            <person name="Bloem J."/>
            <person name="Labutti K."/>
            <person name="Salamov A."/>
            <person name="Andreopoulos B."/>
            <person name="Baker S."/>
            <person name="Barry K."/>
            <person name="Bills G."/>
            <person name="Bluhm B."/>
            <person name="Cannon C."/>
            <person name="Castanera R."/>
            <person name="Culley D."/>
            <person name="Daum C."/>
            <person name="Ezra D."/>
            <person name="Gonzalez J."/>
            <person name="Henrissat B."/>
            <person name="Kuo A."/>
            <person name="Liang C."/>
            <person name="Lipzen A."/>
            <person name="Lutzoni F."/>
            <person name="Magnuson J."/>
            <person name="Mondo S."/>
            <person name="Nolan M."/>
            <person name="Ohm R."/>
            <person name="Pangilinan J."/>
            <person name="Park H.-J."/>
            <person name="Ramirez L."/>
            <person name="Alfaro M."/>
            <person name="Sun H."/>
            <person name="Tritt A."/>
            <person name="Yoshinaga Y."/>
            <person name="Zwiers L.-H."/>
            <person name="Turgeon B."/>
            <person name="Goodwin S."/>
            <person name="Spatafora J."/>
            <person name="Crous P."/>
            <person name="Grigoriev I."/>
        </authorList>
    </citation>
    <scope>NUCLEOTIDE SEQUENCE</scope>
    <source>
        <strain evidence="1">CBS 675.92</strain>
    </source>
</reference>
<gene>
    <name evidence="1" type="ORF">CC80DRAFT_517514</name>
</gene>
<protein>
    <submittedName>
        <fullName evidence="1">Uncharacterized protein</fullName>
    </submittedName>
</protein>
<accession>A0A6A5TRL6</accession>
<dbReference type="EMBL" id="ML976998">
    <property type="protein sequence ID" value="KAF1954610.1"/>
    <property type="molecule type" value="Genomic_DNA"/>
</dbReference>
<dbReference type="InterPro" id="IPR036291">
    <property type="entry name" value="NAD(P)-bd_dom_sf"/>
</dbReference>
<evidence type="ECO:0000313" key="2">
    <source>
        <dbReference type="Proteomes" id="UP000800035"/>
    </source>
</evidence>
<dbReference type="Proteomes" id="UP000800035">
    <property type="component" value="Unassembled WGS sequence"/>
</dbReference>
<evidence type="ECO:0000313" key="1">
    <source>
        <dbReference type="EMBL" id="KAF1954610.1"/>
    </source>
</evidence>
<dbReference type="AlphaFoldDB" id="A0A6A5TRL6"/>
<keyword evidence="2" id="KW-1185">Reference proteome</keyword>
<dbReference type="SUPFAM" id="SSF51735">
    <property type="entry name" value="NAD(P)-binding Rossmann-fold domains"/>
    <property type="match status" value="1"/>
</dbReference>
<name>A0A6A5TRL6_9PLEO</name>
<organism evidence="1 2">
    <name type="scientific">Byssothecium circinans</name>
    <dbReference type="NCBI Taxonomy" id="147558"/>
    <lineage>
        <taxon>Eukaryota</taxon>
        <taxon>Fungi</taxon>
        <taxon>Dikarya</taxon>
        <taxon>Ascomycota</taxon>
        <taxon>Pezizomycotina</taxon>
        <taxon>Dothideomycetes</taxon>
        <taxon>Pleosporomycetidae</taxon>
        <taxon>Pleosporales</taxon>
        <taxon>Massarineae</taxon>
        <taxon>Massarinaceae</taxon>
        <taxon>Byssothecium</taxon>
    </lineage>
</organism>
<proteinExistence type="predicted"/>
<sequence length="113" mass="12036">MGIGASLTHRLAREVATLILKPHKEARVFTTVVDVTLNIEDVITITGTNVNSVLFTTYAGLNEGGIKERGRGTILNVTGTTALEAFQEGFTNALRTEIVGTNIKVLALRPGVS</sequence>